<dbReference type="SUPFAM" id="SSF117856">
    <property type="entry name" value="AF0104/ALDC/Ptd012-like"/>
    <property type="match status" value="1"/>
</dbReference>
<dbReference type="CDD" id="cd17299">
    <property type="entry name" value="acetolactate_decarboxylase"/>
    <property type="match status" value="1"/>
</dbReference>
<dbReference type="AlphaFoldDB" id="A0A0R2BD61"/>
<sequence>MKNTLTLYQHGTLALLVPGLLRGTMTMGDLLAHGDTGIGTGEGLDGELIILDGVAYLVQASGAVNIVGNDFLLPFGNAHWADYQPKKTVTNLSKQRVDRQVPKDFSAENTFFSIKITGKFSQVITRAVKKSDPPYQTLAQTADKQQLFHQKDVAGTLLGYYSPTLFDGISVGGFHFHFLSAAHDFGGHVLDFSVAQGQLAIQKFNTLEQHLPTTDPTFMKHSFDHDDIIGSIAKAEK</sequence>
<evidence type="ECO:0000256" key="8">
    <source>
        <dbReference type="ARBA" id="ARBA00023239"/>
    </source>
</evidence>
<comment type="similarity">
    <text evidence="3 9">Belongs to the alpha-acetolactate decarboxylase family.</text>
</comment>
<evidence type="ECO:0000256" key="6">
    <source>
        <dbReference type="ARBA" id="ARBA00022793"/>
    </source>
</evidence>
<dbReference type="RefSeq" id="WP_056996030.1">
    <property type="nucleotide sequence ID" value="NZ_AYYR01000009.1"/>
</dbReference>
<reference evidence="10 11" key="1">
    <citation type="journal article" date="2015" name="Genome Announc.">
        <title>Expanding the biotechnology potential of lactobacilli through comparative genomics of 213 strains and associated genera.</title>
        <authorList>
            <person name="Sun Z."/>
            <person name="Harris H.M."/>
            <person name="McCann A."/>
            <person name="Guo C."/>
            <person name="Argimon S."/>
            <person name="Zhang W."/>
            <person name="Yang X."/>
            <person name="Jeffery I.B."/>
            <person name="Cooney J.C."/>
            <person name="Kagawa T.F."/>
            <person name="Liu W."/>
            <person name="Song Y."/>
            <person name="Salvetti E."/>
            <person name="Wrobel A."/>
            <person name="Rasinkangas P."/>
            <person name="Parkhill J."/>
            <person name="Rea M.C."/>
            <person name="O'Sullivan O."/>
            <person name="Ritari J."/>
            <person name="Douillard F.P."/>
            <person name="Paul Ross R."/>
            <person name="Yang R."/>
            <person name="Briner A.E."/>
            <person name="Felis G.E."/>
            <person name="de Vos W.M."/>
            <person name="Barrangou R."/>
            <person name="Klaenhammer T.R."/>
            <person name="Caufield P.W."/>
            <person name="Cui Y."/>
            <person name="Zhang H."/>
            <person name="O'Toole P.W."/>
        </authorList>
    </citation>
    <scope>NUCLEOTIDE SEQUENCE [LARGE SCALE GENOMIC DNA]</scope>
    <source>
        <strain evidence="10 11">DSM 20515</strain>
    </source>
</reference>
<keyword evidence="6 9" id="KW-0210">Decarboxylase</keyword>
<dbReference type="EC" id="4.1.1.5" evidence="4 9"/>
<evidence type="ECO:0000256" key="7">
    <source>
        <dbReference type="ARBA" id="ARBA00023061"/>
    </source>
</evidence>
<evidence type="ECO:0000256" key="3">
    <source>
        <dbReference type="ARBA" id="ARBA00007106"/>
    </source>
</evidence>
<dbReference type="UniPathway" id="UPA00626">
    <property type="reaction ID" value="UER00678"/>
</dbReference>
<evidence type="ECO:0000256" key="4">
    <source>
        <dbReference type="ARBA" id="ARBA00013204"/>
    </source>
</evidence>
<accession>A0A0R2BD61</accession>
<dbReference type="InterPro" id="IPR005128">
    <property type="entry name" value="Acetolactate_a_deCO2ase"/>
</dbReference>
<evidence type="ECO:0000256" key="2">
    <source>
        <dbReference type="ARBA" id="ARBA00005170"/>
    </source>
</evidence>
<dbReference type="Pfam" id="PF03306">
    <property type="entry name" value="AAL_decarboxy"/>
    <property type="match status" value="1"/>
</dbReference>
<dbReference type="NCBIfam" id="TIGR01252">
    <property type="entry name" value="acetolac_decarb"/>
    <property type="match status" value="1"/>
</dbReference>
<gene>
    <name evidence="10" type="ORF">FC82_GL003032</name>
</gene>
<evidence type="ECO:0000256" key="1">
    <source>
        <dbReference type="ARBA" id="ARBA00001784"/>
    </source>
</evidence>
<evidence type="ECO:0000256" key="5">
    <source>
        <dbReference type="ARBA" id="ARBA00020164"/>
    </source>
</evidence>
<evidence type="ECO:0000313" key="11">
    <source>
        <dbReference type="Proteomes" id="UP000051845"/>
    </source>
</evidence>
<dbReference type="PIRSF" id="PIRSF001332">
    <property type="entry name" value="Acetolac_decarb"/>
    <property type="match status" value="1"/>
</dbReference>
<dbReference type="PANTHER" id="PTHR35524:SF1">
    <property type="entry name" value="ALPHA-ACETOLACTATE DECARBOXYLASE"/>
    <property type="match status" value="1"/>
</dbReference>
<dbReference type="Gene3D" id="3.30.1330.80">
    <property type="entry name" value="Hypothetical protein, similar to alpha- acetolactate decarboxylase, domain 2"/>
    <property type="match status" value="2"/>
</dbReference>
<comment type="catalytic activity">
    <reaction evidence="1 9">
        <text>(2S)-2-acetolactate + H(+) = (R)-acetoin + CO2</text>
        <dbReference type="Rhea" id="RHEA:21580"/>
        <dbReference type="ChEBI" id="CHEBI:15378"/>
        <dbReference type="ChEBI" id="CHEBI:15686"/>
        <dbReference type="ChEBI" id="CHEBI:16526"/>
        <dbReference type="ChEBI" id="CHEBI:58476"/>
        <dbReference type="EC" id="4.1.1.5"/>
    </reaction>
</comment>
<evidence type="ECO:0000256" key="9">
    <source>
        <dbReference type="PIRNR" id="PIRNR001332"/>
    </source>
</evidence>
<keyword evidence="8 9" id="KW-0456">Lyase</keyword>
<organism evidence="10 11">
    <name type="scientific">Secundilactobacillus collinoides DSM 20515 = JCM 1123</name>
    <dbReference type="NCBI Taxonomy" id="1423733"/>
    <lineage>
        <taxon>Bacteria</taxon>
        <taxon>Bacillati</taxon>
        <taxon>Bacillota</taxon>
        <taxon>Bacilli</taxon>
        <taxon>Lactobacillales</taxon>
        <taxon>Lactobacillaceae</taxon>
        <taxon>Secundilactobacillus</taxon>
    </lineage>
</organism>
<dbReference type="Proteomes" id="UP000051845">
    <property type="component" value="Unassembled WGS sequence"/>
</dbReference>
<evidence type="ECO:0000313" key="10">
    <source>
        <dbReference type="EMBL" id="KRM77663.1"/>
    </source>
</evidence>
<dbReference type="GO" id="GO:0047605">
    <property type="term" value="F:acetolactate decarboxylase activity"/>
    <property type="evidence" value="ECO:0007669"/>
    <property type="project" value="UniProtKB-UniRule"/>
</dbReference>
<dbReference type="GO" id="GO:0045151">
    <property type="term" value="P:acetoin biosynthetic process"/>
    <property type="evidence" value="ECO:0007669"/>
    <property type="project" value="UniProtKB-UniRule"/>
</dbReference>
<dbReference type="STRING" id="33960.TY91_02150"/>
<dbReference type="PANTHER" id="PTHR35524">
    <property type="entry name" value="ALPHA-ACETOLACTATE DECARBOXYLASE"/>
    <property type="match status" value="1"/>
</dbReference>
<proteinExistence type="inferred from homology"/>
<protein>
    <recommendedName>
        <fullName evidence="5 9">Alpha-acetolactate decarboxylase</fullName>
        <ecNumber evidence="4 9">4.1.1.5</ecNumber>
    </recommendedName>
</protein>
<comment type="pathway">
    <text evidence="2 9">Polyol metabolism; (R,R)-butane-2,3-diol biosynthesis; (R,R)-butane-2,3-diol from pyruvate: step 2/3.</text>
</comment>
<name>A0A0R2BD61_SECCO</name>
<keyword evidence="7 9" id="KW-0005">Acetoin biosynthesis</keyword>
<dbReference type="PATRIC" id="fig|1423733.4.peg.3156"/>
<comment type="caution">
    <text evidence="10">The sequence shown here is derived from an EMBL/GenBank/DDBJ whole genome shotgun (WGS) entry which is preliminary data.</text>
</comment>
<dbReference type="EMBL" id="AYYR01000009">
    <property type="protein sequence ID" value="KRM77663.1"/>
    <property type="molecule type" value="Genomic_DNA"/>
</dbReference>